<dbReference type="GO" id="GO:0006310">
    <property type="term" value="P:DNA recombination"/>
    <property type="evidence" value="ECO:0007669"/>
    <property type="project" value="InterPro"/>
</dbReference>
<dbReference type="SUPFAM" id="SSF64182">
    <property type="entry name" value="DHH phosphoesterases"/>
    <property type="match status" value="1"/>
</dbReference>
<dbReference type="OrthoDB" id="9809852at2"/>
<feature type="domain" description="RecJ OB" evidence="8">
    <location>
        <begin position="470"/>
        <end position="567"/>
    </location>
</feature>
<dbReference type="NCBIfam" id="TIGR00644">
    <property type="entry name" value="recJ"/>
    <property type="match status" value="1"/>
</dbReference>
<evidence type="ECO:0000256" key="1">
    <source>
        <dbReference type="ARBA" id="ARBA00005915"/>
    </source>
</evidence>
<evidence type="ECO:0000256" key="4">
    <source>
        <dbReference type="ARBA" id="ARBA00022801"/>
    </source>
</evidence>
<dbReference type="HOGENOM" id="CLU_009736_5_1_4"/>
<dbReference type="Gene3D" id="3.90.1640.30">
    <property type="match status" value="1"/>
</dbReference>
<keyword evidence="4" id="KW-0378">Hydrolase</keyword>
<dbReference type="Pfam" id="PF02272">
    <property type="entry name" value="DHHA1"/>
    <property type="match status" value="1"/>
</dbReference>
<keyword evidence="5 9" id="KW-0269">Exonuclease</keyword>
<feature type="domain" description="DDH" evidence="6">
    <location>
        <begin position="73"/>
        <end position="233"/>
    </location>
</feature>
<dbReference type="STRING" id="522306.CAP2UW1_1039"/>
<proteinExistence type="inferred from homology"/>
<gene>
    <name evidence="9" type="ordered locus">CAP2UW1_1039</name>
</gene>
<dbReference type="FunFam" id="3.90.1640.30:FF:000001">
    <property type="entry name" value="Single-stranded-DNA-specific exonuclease RecJ"/>
    <property type="match status" value="1"/>
</dbReference>
<dbReference type="InterPro" id="IPR003156">
    <property type="entry name" value="DHHA1_dom"/>
</dbReference>
<organism evidence="9">
    <name type="scientific">Accumulibacter regalis</name>
    <dbReference type="NCBI Taxonomy" id="522306"/>
    <lineage>
        <taxon>Bacteria</taxon>
        <taxon>Pseudomonadati</taxon>
        <taxon>Pseudomonadota</taxon>
        <taxon>Betaproteobacteria</taxon>
        <taxon>Candidatus Accumulibacter</taxon>
    </lineage>
</organism>
<dbReference type="InterPro" id="IPR038763">
    <property type="entry name" value="DHH_sf"/>
</dbReference>
<keyword evidence="3" id="KW-0540">Nuclease</keyword>
<dbReference type="InterPro" id="IPR041122">
    <property type="entry name" value="RecJ_OB"/>
</dbReference>
<reference evidence="9" key="1">
    <citation type="submission" date="2009-08" db="EMBL/GenBank/DDBJ databases">
        <authorList>
            <consortium name="US DOE Joint Genome Institute"/>
            <person name="Lucas S."/>
            <person name="Copeland A."/>
            <person name="Lapidus A."/>
            <person name="Glavina del Rio T."/>
            <person name="Dalin E."/>
            <person name="Tice H."/>
            <person name="Bruce D."/>
            <person name="Barry K."/>
            <person name="Pitluck S."/>
            <person name="Lowry S."/>
            <person name="Larimer F."/>
            <person name="Land M."/>
            <person name="Hauser L."/>
            <person name="Kyrpides N."/>
            <person name="Ivanova N."/>
            <person name="McMahon K.D."/>
            <person name="Hugenholtz P."/>
        </authorList>
    </citation>
    <scope>NUCLEOTIDE SEQUENCE</scope>
    <source>
        <strain evidence="9">UW-1</strain>
    </source>
</reference>
<dbReference type="InterPro" id="IPR004610">
    <property type="entry name" value="RecJ"/>
</dbReference>
<dbReference type="InterPro" id="IPR051673">
    <property type="entry name" value="SSDNA_exonuclease_RecJ"/>
</dbReference>
<evidence type="ECO:0000259" key="8">
    <source>
        <dbReference type="Pfam" id="PF17768"/>
    </source>
</evidence>
<dbReference type="KEGG" id="app:CAP2UW1_1039"/>
<comment type="similarity">
    <text evidence="1">Belongs to the RecJ family.</text>
</comment>
<accession>C7RQM7</accession>
<sequence length="573" mass="62060">MTRLLSRPVSQRVQWQLEQQGLHPLLARLYAARGIRARSELDYDLASLLAPASLTHAAEAAVLLADAIAANARILIVADYDCDGATACAVGMRALRAFGACVDYLVPNRFTYGYGLSPDIVDLAATRQPNLIVTVDNGIASVDGVARARQLGIATLITDHHLPGDELPAADCIVNPNLEHCDFPSKHLAGVGVIFYVMLALRAELRARNWFAESSGRREPRLATLLDLVALGTVADVVRLDHNNRVLVSQGLQRIRAGRLTPGLRAIFRAAGRNPAQASAFDLGFMIGPRVNAAGRLADMSLGIECLVTDDEGRALNIAQQLDALNRQRREIESGMQEQALIQLTAATAALDASPAAAGVALFDTDWHQGVVGIVAARIKEKLHRPAFAFARGEGGEIKGSGRSIAGLHLRDALDLVAKRAPGLLLRFGGHAMAAGVTLREIDFARFQELFAQVVDELLAPADRTRTLETDGSLESGYLSIATARLLEAEVWGQGFPAPLFEDEFVVESQRILKDKHLKLRLRKGAQRLDAIQFNFDQAPGATMRAAYRLAINDFNGVQTPQLMIEHIESRSV</sequence>
<evidence type="ECO:0000313" key="9">
    <source>
        <dbReference type="EMBL" id="ACV34375.1"/>
    </source>
</evidence>
<dbReference type="EMBL" id="CP001715">
    <property type="protein sequence ID" value="ACV34375.1"/>
    <property type="molecule type" value="Genomic_DNA"/>
</dbReference>
<evidence type="ECO:0000259" key="7">
    <source>
        <dbReference type="Pfam" id="PF02272"/>
    </source>
</evidence>
<dbReference type="GO" id="GO:0006281">
    <property type="term" value="P:DNA repair"/>
    <property type="evidence" value="ECO:0007669"/>
    <property type="project" value="InterPro"/>
</dbReference>
<dbReference type="Pfam" id="PF17768">
    <property type="entry name" value="RecJ_OB"/>
    <property type="match status" value="1"/>
</dbReference>
<dbReference type="Pfam" id="PF01368">
    <property type="entry name" value="DHH"/>
    <property type="match status" value="1"/>
</dbReference>
<evidence type="ECO:0000259" key="6">
    <source>
        <dbReference type="Pfam" id="PF01368"/>
    </source>
</evidence>
<evidence type="ECO:0000256" key="5">
    <source>
        <dbReference type="ARBA" id="ARBA00022839"/>
    </source>
</evidence>
<evidence type="ECO:0000256" key="3">
    <source>
        <dbReference type="ARBA" id="ARBA00022722"/>
    </source>
</evidence>
<reference evidence="9" key="2">
    <citation type="submission" date="2009-09" db="EMBL/GenBank/DDBJ databases">
        <title>Complete sequence of chromosome of Candidatus Accumulibacter phosphatis clade IIA str. UW-1.</title>
        <authorList>
            <consortium name="US DOE Joint Genome Institute"/>
            <person name="Martin H.G."/>
            <person name="Ivanova N."/>
            <person name="Kunin V."/>
            <person name="Warnecke F."/>
            <person name="Barry K."/>
            <person name="He S."/>
            <person name="Salamov A."/>
            <person name="Szeto E."/>
            <person name="Dalin E."/>
            <person name="Pangilinan J.L."/>
            <person name="Lapidus A."/>
            <person name="Lowry S."/>
            <person name="Kyrpides N.C."/>
            <person name="McMahon K.D."/>
            <person name="Hugenholtz P."/>
        </authorList>
    </citation>
    <scope>NUCLEOTIDE SEQUENCE [LARGE SCALE GENOMIC DNA]</scope>
    <source>
        <strain evidence="9">UW-1</strain>
    </source>
</reference>
<dbReference type="Gene3D" id="3.10.310.30">
    <property type="match status" value="1"/>
</dbReference>
<dbReference type="eggNOG" id="COG0608">
    <property type="taxonomic scope" value="Bacteria"/>
</dbReference>
<feature type="domain" description="DHHA1" evidence="7">
    <location>
        <begin position="362"/>
        <end position="455"/>
    </location>
</feature>
<dbReference type="AlphaFoldDB" id="C7RQM7"/>
<dbReference type="InterPro" id="IPR001667">
    <property type="entry name" value="DDH_dom"/>
</dbReference>
<dbReference type="GO" id="GO:0008409">
    <property type="term" value="F:5'-3' exonuclease activity"/>
    <property type="evidence" value="ECO:0007669"/>
    <property type="project" value="InterPro"/>
</dbReference>
<protein>
    <recommendedName>
        <fullName evidence="2">Single-stranded-DNA-specific exonuclease RecJ</fullName>
    </recommendedName>
</protein>
<dbReference type="GO" id="GO:0003676">
    <property type="term" value="F:nucleic acid binding"/>
    <property type="evidence" value="ECO:0007669"/>
    <property type="project" value="InterPro"/>
</dbReference>
<evidence type="ECO:0000256" key="2">
    <source>
        <dbReference type="ARBA" id="ARBA00019841"/>
    </source>
</evidence>
<dbReference type="PANTHER" id="PTHR30255">
    <property type="entry name" value="SINGLE-STRANDED-DNA-SPECIFIC EXONUCLEASE RECJ"/>
    <property type="match status" value="1"/>
</dbReference>
<dbReference type="PANTHER" id="PTHR30255:SF2">
    <property type="entry name" value="SINGLE-STRANDED-DNA-SPECIFIC EXONUCLEASE RECJ"/>
    <property type="match status" value="1"/>
</dbReference>
<name>C7RQM7_ACCRE</name>